<dbReference type="GeneID" id="112679936"/>
<gene>
    <name evidence="2" type="primary">LOC112679936</name>
</gene>
<keyword evidence="1" id="KW-1185">Reference proteome</keyword>
<organism evidence="1 2">
    <name type="scientific">Sipha flava</name>
    <name type="common">yellow sugarcane aphid</name>
    <dbReference type="NCBI Taxonomy" id="143950"/>
    <lineage>
        <taxon>Eukaryota</taxon>
        <taxon>Metazoa</taxon>
        <taxon>Ecdysozoa</taxon>
        <taxon>Arthropoda</taxon>
        <taxon>Hexapoda</taxon>
        <taxon>Insecta</taxon>
        <taxon>Pterygota</taxon>
        <taxon>Neoptera</taxon>
        <taxon>Paraneoptera</taxon>
        <taxon>Hemiptera</taxon>
        <taxon>Sternorrhyncha</taxon>
        <taxon>Aphidomorpha</taxon>
        <taxon>Aphidoidea</taxon>
        <taxon>Aphididae</taxon>
        <taxon>Sipha</taxon>
    </lineage>
</organism>
<reference evidence="2" key="1">
    <citation type="submission" date="2025-08" db="UniProtKB">
        <authorList>
            <consortium name="RefSeq"/>
        </authorList>
    </citation>
    <scope>IDENTIFICATION</scope>
    <source>
        <tissue evidence="2">Whole body</tissue>
    </source>
</reference>
<accession>A0A8B8F4Q1</accession>
<evidence type="ECO:0000313" key="1">
    <source>
        <dbReference type="Proteomes" id="UP000694846"/>
    </source>
</evidence>
<sequence length="144" mass="17056">MHLSVVFYMCQLHQYMNIFRYFKYHVSRTLVSGDISWRCVKKTCSAYVKTNSSKTKLTKIKDSHTHDPETEENLNLLDVQGRCKRKACEDLTLRPNKIIRTELSTCSTAKNSDVHNIRKYTENVEKYYPQFLNHSTKQLNRFLI</sequence>
<name>A0A8B8F4Q1_9HEMI</name>
<dbReference type="OrthoDB" id="6616947at2759"/>
<dbReference type="RefSeq" id="XP_025405673.1">
    <property type="nucleotide sequence ID" value="XM_025549888.1"/>
</dbReference>
<evidence type="ECO:0000313" key="2">
    <source>
        <dbReference type="RefSeq" id="XP_025405673.1"/>
    </source>
</evidence>
<dbReference type="Gene3D" id="2.20.25.240">
    <property type="match status" value="1"/>
</dbReference>
<protein>
    <submittedName>
        <fullName evidence="2">Uncharacterized protein LOC112679936</fullName>
    </submittedName>
</protein>
<proteinExistence type="predicted"/>
<dbReference type="Proteomes" id="UP000694846">
    <property type="component" value="Unplaced"/>
</dbReference>
<dbReference type="AlphaFoldDB" id="A0A8B8F4Q1"/>